<reference evidence="8 11" key="1">
    <citation type="submission" date="2014-10" db="EMBL/GenBank/DDBJ databases">
        <title>The Complete Genome Sequence for the Shellfish Pathogen Vibrio coralliilyticus RE98 Isolated from a Shellfish Hatchery.</title>
        <authorList>
            <person name="Richards G.P."/>
            <person name="Bono J.L."/>
            <person name="Watson M.A."/>
            <person name="Needleman D.S."/>
        </authorList>
    </citation>
    <scope>NUCLEOTIDE SEQUENCE [LARGE SCALE GENOMIC DNA]</scope>
    <source>
        <strain evidence="8 11">RE98</strain>
    </source>
</reference>
<dbReference type="PIRSF" id="PIRSF028513">
    <property type="entry name" value="LptC"/>
    <property type="match status" value="1"/>
</dbReference>
<dbReference type="HAMAP" id="MF_01915">
    <property type="entry name" value="LPS_assembly_LptC"/>
    <property type="match status" value="1"/>
</dbReference>
<comment type="subcellular location">
    <subcellularLocation>
        <location evidence="6">Cell inner membrane</location>
        <topology evidence="6">Single-pass membrane protein</topology>
    </subcellularLocation>
</comment>
<comment type="function">
    <text evidence="7">Required for the translocation of lipopolysaccharide (LPS) from the inner membrane to the outer membrane.</text>
</comment>
<reference evidence="9" key="2">
    <citation type="journal article" date="2015" name="BMC Genomics">
        <title>Genome mining reveals unlocked bioactive potential of marine Gram-negative bacteria.</title>
        <authorList>
            <person name="Machado H."/>
            <person name="Sonnenschein E.C."/>
            <person name="Melchiorsen J."/>
            <person name="Gram L."/>
        </authorList>
    </citation>
    <scope>NUCLEOTIDE SEQUENCE</scope>
    <source>
        <strain evidence="9">S2052</strain>
    </source>
</reference>
<evidence type="ECO:0000313" key="9">
    <source>
        <dbReference type="EMBL" id="KJY69841.1"/>
    </source>
</evidence>
<dbReference type="InterPro" id="IPR010664">
    <property type="entry name" value="LipoPS_assembly_LptC-rel"/>
</dbReference>
<keyword evidence="2 6" id="KW-0997">Cell inner membrane</keyword>
<feature type="transmembrane region" description="Helical" evidence="6">
    <location>
        <begin position="6"/>
        <end position="23"/>
    </location>
</feature>
<evidence type="ECO:0000256" key="3">
    <source>
        <dbReference type="ARBA" id="ARBA00022692"/>
    </source>
</evidence>
<dbReference type="GO" id="GO:0030288">
    <property type="term" value="C:outer membrane-bounded periplasmic space"/>
    <property type="evidence" value="ECO:0007669"/>
    <property type="project" value="TreeGrafter"/>
</dbReference>
<dbReference type="AlphaFoldDB" id="A0A097QNB3"/>
<dbReference type="eggNOG" id="COG3117">
    <property type="taxonomic scope" value="Bacteria"/>
</dbReference>
<dbReference type="EMBL" id="JXXR01000018">
    <property type="protein sequence ID" value="KJY69841.1"/>
    <property type="molecule type" value="Genomic_DNA"/>
</dbReference>
<dbReference type="EMBL" id="CP009617">
    <property type="protein sequence ID" value="AIW17718.1"/>
    <property type="molecule type" value="Genomic_DNA"/>
</dbReference>
<evidence type="ECO:0000313" key="11">
    <source>
        <dbReference type="Proteomes" id="UP000030081"/>
    </source>
</evidence>
<comment type="subunit">
    <text evidence="6">Component of the lipopolysaccharide transport and assembly complex. Interacts with LptA and the LptBFG transporter complex.</text>
</comment>
<reference evidence="10 12" key="3">
    <citation type="submission" date="2019-09" db="EMBL/GenBank/DDBJ databases">
        <title>Draft genome sequencing and comparative genomics of hatchery-associated Vibrios.</title>
        <authorList>
            <person name="Kehlet-Delgado H."/>
            <person name="Mueller R.S."/>
        </authorList>
    </citation>
    <scope>NUCLEOTIDE SEQUENCE [LARGE SCALE GENOMIC DNA]</scope>
    <source>
        <strain evidence="10 12">09-121-3</strain>
    </source>
</reference>
<gene>
    <name evidence="6 10" type="primary">lptC</name>
    <name evidence="10" type="ORF">F0238_24775</name>
    <name evidence="8" type="ORF">IX92_01065</name>
    <name evidence="9" type="ORF">TW71_17385</name>
</gene>
<keyword evidence="5 6" id="KW-0472">Membrane</keyword>
<evidence type="ECO:0000256" key="6">
    <source>
        <dbReference type="HAMAP-Rule" id="MF_01915"/>
    </source>
</evidence>
<comment type="similarity">
    <text evidence="6 7">Belongs to the LptC family.</text>
</comment>
<dbReference type="PANTHER" id="PTHR37481:SF1">
    <property type="entry name" value="LIPOPOLYSACCHARIDE EXPORT SYSTEM PROTEIN LPTC"/>
    <property type="match status" value="1"/>
</dbReference>
<dbReference type="EMBL" id="VTXP01000023">
    <property type="protein sequence ID" value="NOJ25939.1"/>
    <property type="molecule type" value="Genomic_DNA"/>
</dbReference>
<dbReference type="Proteomes" id="UP000576645">
    <property type="component" value="Unassembled WGS sequence"/>
</dbReference>
<proteinExistence type="inferred from homology"/>
<dbReference type="RefSeq" id="WP_019274207.1">
    <property type="nucleotide sequence ID" value="NZ_CP009264.1"/>
</dbReference>
<dbReference type="Proteomes" id="UP000030081">
    <property type="component" value="Chromosome 1"/>
</dbReference>
<evidence type="ECO:0000313" key="10">
    <source>
        <dbReference type="EMBL" id="NOJ25939.1"/>
    </source>
</evidence>
<evidence type="ECO:0000256" key="4">
    <source>
        <dbReference type="ARBA" id="ARBA00022989"/>
    </source>
</evidence>
<keyword evidence="1 6" id="KW-1003">Cell membrane</keyword>
<dbReference type="GO" id="GO:0005886">
    <property type="term" value="C:plasma membrane"/>
    <property type="evidence" value="ECO:0007669"/>
    <property type="project" value="UniProtKB-SubCell"/>
</dbReference>
<dbReference type="GO" id="GO:0043165">
    <property type="term" value="P:Gram-negative-bacterium-type cell outer membrane assembly"/>
    <property type="evidence" value="ECO:0007669"/>
    <property type="project" value="UniProtKB-UniRule"/>
</dbReference>
<keyword evidence="11" id="KW-1185">Reference proteome</keyword>
<dbReference type="GO" id="GO:0015221">
    <property type="term" value="F:lipopolysaccharide transmembrane transporter activity"/>
    <property type="evidence" value="ECO:0007669"/>
    <property type="project" value="InterPro"/>
</dbReference>
<protein>
    <recommendedName>
        <fullName evidence="6 7">Lipopolysaccharide export system protein LptC</fullName>
    </recommendedName>
</protein>
<dbReference type="PANTHER" id="PTHR37481">
    <property type="entry name" value="LIPOPOLYSACCHARIDE EXPORT SYSTEM PROTEIN LPTC"/>
    <property type="match status" value="1"/>
</dbReference>
<evidence type="ECO:0000256" key="1">
    <source>
        <dbReference type="ARBA" id="ARBA00022475"/>
    </source>
</evidence>
<dbReference type="KEGG" id="vcy:IX92_01065"/>
<name>A0A097QNB3_9VIBR</name>
<evidence type="ECO:0000313" key="8">
    <source>
        <dbReference type="EMBL" id="AIW17718.1"/>
    </source>
</evidence>
<dbReference type="Pfam" id="PF06835">
    <property type="entry name" value="LptC"/>
    <property type="match status" value="1"/>
</dbReference>
<keyword evidence="3 6" id="KW-0812">Transmembrane</keyword>
<dbReference type="InterPro" id="IPR026265">
    <property type="entry name" value="LptC"/>
</dbReference>
<sequence>MSLSRIGYLILAFVICWSAYYLFDKGKTFDIQVEPDTELPMFSGEDLVNTSYNEEGIRSYVITSVKLDHYAKSGDTFFDQPVLKVYKEGTTQEWEVTADRGILGQDHVLTLYDNVLAKNLLPDSGFDTMSTDVLGIQLDNRDFWADNQVTLVGPQFETVGQAMKGNFAENNAILYKHVQGRYETLTP</sequence>
<accession>A0A097QNB3</accession>
<dbReference type="KEGG" id="vct:JV59_37475"/>
<evidence type="ECO:0000256" key="7">
    <source>
        <dbReference type="PIRNR" id="PIRNR028513"/>
    </source>
</evidence>
<keyword evidence="4 6" id="KW-1133">Transmembrane helix</keyword>
<dbReference type="NCBIfam" id="TIGR04409">
    <property type="entry name" value="LptC_YrbK"/>
    <property type="match status" value="1"/>
</dbReference>
<evidence type="ECO:0000256" key="5">
    <source>
        <dbReference type="ARBA" id="ARBA00023136"/>
    </source>
</evidence>
<dbReference type="STRING" id="190893.BA953_07260"/>
<organism evidence="9">
    <name type="scientific">Vibrio coralliilyticus</name>
    <dbReference type="NCBI Taxonomy" id="190893"/>
    <lineage>
        <taxon>Bacteria</taxon>
        <taxon>Pseudomonadati</taxon>
        <taxon>Pseudomonadota</taxon>
        <taxon>Gammaproteobacteria</taxon>
        <taxon>Vibrionales</taxon>
        <taxon>Vibrionaceae</taxon>
        <taxon>Vibrio</taxon>
    </lineage>
</organism>
<dbReference type="Gene3D" id="2.60.450.10">
    <property type="entry name" value="Lipopolysaccharide (LPS) transport protein A like domain"/>
    <property type="match status" value="1"/>
</dbReference>
<dbReference type="GO" id="GO:0017089">
    <property type="term" value="F:glycolipid transfer activity"/>
    <property type="evidence" value="ECO:0007669"/>
    <property type="project" value="TreeGrafter"/>
</dbReference>
<comment type="function">
    <text evidence="6">Involved in the assembly of lipopolysaccharide (LPS). Required for the translocation of LPS from the inner membrane to the outer membrane. Facilitates the transfer of LPS from the inner membrane to the periplasmic protein LptA. Could be a docking site for LptA.</text>
</comment>
<evidence type="ECO:0000256" key="2">
    <source>
        <dbReference type="ARBA" id="ARBA00022519"/>
    </source>
</evidence>
<evidence type="ECO:0000313" key="12">
    <source>
        <dbReference type="Proteomes" id="UP000576645"/>
    </source>
</evidence>
<dbReference type="InterPro" id="IPR052363">
    <property type="entry name" value="LPS_export_LptC"/>
</dbReference>